<name>A0A672PQR4_SINGR</name>
<dbReference type="PROSITE" id="PS00010">
    <property type="entry name" value="ASX_HYDROXYL"/>
    <property type="match status" value="1"/>
</dbReference>
<keyword evidence="3" id="KW-0677">Repeat</keyword>
<sequence length="274" mass="30400">MNEGLTKLPPMVSDGHWHTVKASLRNNMLGLSLTDPSCLEDMCHMEVQIDRAEPELGSGLSELTVIQNLYIGGRGENETASGLLGCMRDVWLDSRIVVPGLGLRSPAKQLNVKQGCSDWDRCKENPCQNRGRCVKTGWRSFSCECHRPYEGEHCLDGMININGCDMNPCMNGGVCENQDGQYKCHCSQMSYNGHLYGGPYCTVILLGCERHWCQNGATCYPYLDKGRHRYSCICPEGFTGTKCQTSTAFSFEESGFMQKNISIGLSFKTTQTSS</sequence>
<feature type="disulfide bond" evidence="5">
    <location>
        <begin position="145"/>
        <end position="154"/>
    </location>
</feature>
<evidence type="ECO:0000256" key="1">
    <source>
        <dbReference type="ARBA" id="ARBA00022536"/>
    </source>
</evidence>
<dbReference type="GO" id="GO:0032991">
    <property type="term" value="C:protein-containing complex"/>
    <property type="evidence" value="ECO:0007669"/>
    <property type="project" value="TreeGrafter"/>
</dbReference>
<dbReference type="InParanoid" id="A0A672PQR4"/>
<feature type="domain" description="EGF-like" evidence="7">
    <location>
        <begin position="160"/>
        <end position="202"/>
    </location>
</feature>
<evidence type="ECO:0000313" key="8">
    <source>
        <dbReference type="Ensembl" id="ENSSGRP00000066115.1"/>
    </source>
</evidence>
<dbReference type="SMART" id="SM00181">
    <property type="entry name" value="EGF"/>
    <property type="match status" value="3"/>
</dbReference>
<protein>
    <submittedName>
        <fullName evidence="8">Uncharacterized protein</fullName>
    </submittedName>
</protein>
<keyword evidence="9" id="KW-1185">Reference proteome</keyword>
<feature type="domain" description="EGF-like" evidence="7">
    <location>
        <begin position="204"/>
        <end position="244"/>
    </location>
</feature>
<dbReference type="InterPro" id="IPR001881">
    <property type="entry name" value="EGF-like_Ca-bd_dom"/>
</dbReference>
<dbReference type="GO" id="GO:0005509">
    <property type="term" value="F:calcium ion binding"/>
    <property type="evidence" value="ECO:0007669"/>
    <property type="project" value="InterPro"/>
</dbReference>
<dbReference type="AlphaFoldDB" id="A0A672PQR4"/>
<reference evidence="8" key="2">
    <citation type="submission" date="2025-09" db="UniProtKB">
        <authorList>
            <consortium name="Ensembl"/>
        </authorList>
    </citation>
    <scope>IDENTIFICATION</scope>
</reference>
<dbReference type="FunFam" id="2.10.25.10:FF:000252">
    <property type="entry name" value="Crumbs homolog 1 (Drosophila)"/>
    <property type="match status" value="1"/>
</dbReference>
<dbReference type="PANTHER" id="PTHR24049:SF22">
    <property type="entry name" value="DROSOPHILA CRUMBS HOMOLOG"/>
    <property type="match status" value="1"/>
</dbReference>
<dbReference type="CDD" id="cd00054">
    <property type="entry name" value="EGF_CA"/>
    <property type="match status" value="3"/>
</dbReference>
<feature type="domain" description="Laminin G" evidence="6">
    <location>
        <begin position="1"/>
        <end position="116"/>
    </location>
</feature>
<dbReference type="OMA" id="DGMININ"/>
<evidence type="ECO:0000256" key="3">
    <source>
        <dbReference type="ARBA" id="ARBA00022737"/>
    </source>
</evidence>
<dbReference type="SMART" id="SM00179">
    <property type="entry name" value="EGF_CA"/>
    <property type="match status" value="2"/>
</dbReference>
<dbReference type="SUPFAM" id="SSF49899">
    <property type="entry name" value="Concanavalin A-like lectins/glucanases"/>
    <property type="match status" value="1"/>
</dbReference>
<organism evidence="8 9">
    <name type="scientific">Sinocyclocheilus grahami</name>
    <name type="common">Dianchi golden-line fish</name>
    <name type="synonym">Barbus grahami</name>
    <dbReference type="NCBI Taxonomy" id="75366"/>
    <lineage>
        <taxon>Eukaryota</taxon>
        <taxon>Metazoa</taxon>
        <taxon>Chordata</taxon>
        <taxon>Craniata</taxon>
        <taxon>Vertebrata</taxon>
        <taxon>Euteleostomi</taxon>
        <taxon>Actinopterygii</taxon>
        <taxon>Neopterygii</taxon>
        <taxon>Teleostei</taxon>
        <taxon>Ostariophysi</taxon>
        <taxon>Cypriniformes</taxon>
        <taxon>Cyprinidae</taxon>
        <taxon>Cyprininae</taxon>
        <taxon>Sinocyclocheilus</taxon>
    </lineage>
</organism>
<dbReference type="Gene3D" id="2.60.120.200">
    <property type="match status" value="1"/>
</dbReference>
<evidence type="ECO:0000259" key="7">
    <source>
        <dbReference type="PROSITE" id="PS50026"/>
    </source>
</evidence>
<keyword evidence="2" id="KW-0732">Signal</keyword>
<evidence type="ECO:0000313" key="9">
    <source>
        <dbReference type="Proteomes" id="UP000472262"/>
    </source>
</evidence>
<keyword evidence="4 5" id="KW-1015">Disulfide bond</keyword>
<dbReference type="Pfam" id="PF02210">
    <property type="entry name" value="Laminin_G_2"/>
    <property type="match status" value="1"/>
</dbReference>
<dbReference type="PROSITE" id="PS01186">
    <property type="entry name" value="EGF_2"/>
    <property type="match status" value="2"/>
</dbReference>
<dbReference type="PROSITE" id="PS00022">
    <property type="entry name" value="EGF_1"/>
    <property type="match status" value="2"/>
</dbReference>
<dbReference type="PANTHER" id="PTHR24049">
    <property type="entry name" value="CRUMBS FAMILY MEMBER"/>
    <property type="match status" value="1"/>
</dbReference>
<dbReference type="PROSITE" id="PS50025">
    <property type="entry name" value="LAM_G_DOMAIN"/>
    <property type="match status" value="1"/>
</dbReference>
<evidence type="ECO:0000256" key="4">
    <source>
        <dbReference type="ARBA" id="ARBA00023157"/>
    </source>
</evidence>
<dbReference type="GO" id="GO:0007157">
    <property type="term" value="P:heterophilic cell-cell adhesion via plasma membrane cell adhesion molecules"/>
    <property type="evidence" value="ECO:0007669"/>
    <property type="project" value="TreeGrafter"/>
</dbReference>
<dbReference type="InterPro" id="IPR000152">
    <property type="entry name" value="EGF-type_Asp/Asn_hydroxyl_site"/>
</dbReference>
<dbReference type="PROSITE" id="PS50026">
    <property type="entry name" value="EGF_3"/>
    <property type="match status" value="3"/>
</dbReference>
<accession>A0A672PQR4</accession>
<feature type="domain" description="EGF-like" evidence="7">
    <location>
        <begin position="118"/>
        <end position="155"/>
    </location>
</feature>
<dbReference type="InterPro" id="IPR001791">
    <property type="entry name" value="Laminin_G"/>
</dbReference>
<dbReference type="InterPro" id="IPR013320">
    <property type="entry name" value="ConA-like_dom_sf"/>
</dbReference>
<dbReference type="PRINTS" id="PR00010">
    <property type="entry name" value="EGFBLOOD"/>
</dbReference>
<proteinExistence type="predicted"/>
<dbReference type="GO" id="GO:0005886">
    <property type="term" value="C:plasma membrane"/>
    <property type="evidence" value="ECO:0007669"/>
    <property type="project" value="TreeGrafter"/>
</dbReference>
<dbReference type="Ensembl" id="ENSSGRT00000070474.1">
    <property type="protein sequence ID" value="ENSSGRP00000066115.1"/>
    <property type="gene ID" value="ENSSGRG00000033985.1"/>
</dbReference>
<dbReference type="Gene3D" id="2.10.25.10">
    <property type="entry name" value="Laminin"/>
    <property type="match status" value="3"/>
</dbReference>
<feature type="disulfide bond" evidence="5">
    <location>
        <begin position="234"/>
        <end position="243"/>
    </location>
</feature>
<evidence type="ECO:0000256" key="5">
    <source>
        <dbReference type="PROSITE-ProRule" id="PRU00076"/>
    </source>
</evidence>
<dbReference type="CDD" id="cd00110">
    <property type="entry name" value="LamG"/>
    <property type="match status" value="1"/>
</dbReference>
<dbReference type="SUPFAM" id="SSF57196">
    <property type="entry name" value="EGF/Laminin"/>
    <property type="match status" value="3"/>
</dbReference>
<evidence type="ECO:0000259" key="6">
    <source>
        <dbReference type="PROSITE" id="PS50025"/>
    </source>
</evidence>
<dbReference type="Proteomes" id="UP000472262">
    <property type="component" value="Unassembled WGS sequence"/>
</dbReference>
<dbReference type="GO" id="GO:0045197">
    <property type="term" value="P:establishment or maintenance of epithelial cell apical/basal polarity"/>
    <property type="evidence" value="ECO:0007669"/>
    <property type="project" value="TreeGrafter"/>
</dbReference>
<keyword evidence="1 5" id="KW-0245">EGF-like domain</keyword>
<dbReference type="Pfam" id="PF00008">
    <property type="entry name" value="EGF"/>
    <property type="match status" value="3"/>
</dbReference>
<comment type="caution">
    <text evidence="5">Lacks conserved residue(s) required for the propagation of feature annotation.</text>
</comment>
<reference evidence="8" key="1">
    <citation type="submission" date="2025-08" db="UniProtKB">
        <authorList>
            <consortium name="Ensembl"/>
        </authorList>
    </citation>
    <scope>IDENTIFICATION</scope>
</reference>
<dbReference type="InterPro" id="IPR051022">
    <property type="entry name" value="Notch_Cell-Fate_Det"/>
</dbReference>
<dbReference type="InterPro" id="IPR000742">
    <property type="entry name" value="EGF"/>
</dbReference>
<evidence type="ECO:0000256" key="2">
    <source>
        <dbReference type="ARBA" id="ARBA00022729"/>
    </source>
</evidence>